<keyword evidence="6" id="KW-1133">Transmembrane helix</keyword>
<dbReference type="Pfam" id="PF01697">
    <property type="entry name" value="Glyco_transf_92"/>
    <property type="match status" value="1"/>
</dbReference>
<dbReference type="GO" id="GO:0016020">
    <property type="term" value="C:membrane"/>
    <property type="evidence" value="ECO:0007669"/>
    <property type="project" value="UniProtKB-SubCell"/>
</dbReference>
<evidence type="ECO:0000256" key="6">
    <source>
        <dbReference type="ARBA" id="ARBA00022989"/>
    </source>
</evidence>
<comment type="caution">
    <text evidence="8">The sequence shown here is derived from an EMBL/GenBank/DDBJ whole genome shotgun (WGS) entry which is preliminary data.</text>
</comment>
<evidence type="ECO:0000313" key="9">
    <source>
        <dbReference type="Proteomes" id="UP000077202"/>
    </source>
</evidence>
<dbReference type="PANTHER" id="PTHR21461:SF69">
    <property type="entry name" value="GLYCOSYLTRANSFERASE FAMILY 92 PROTEIN"/>
    <property type="match status" value="1"/>
</dbReference>
<evidence type="ECO:0000256" key="3">
    <source>
        <dbReference type="ARBA" id="ARBA00022676"/>
    </source>
</evidence>
<sequence length="674" mass="77428">MGWSGDEPVIRRERSFARLSMEHVTRPGGNRKLVDSVGCTLWWVKRVCFSLAAIGFLLTVSSVARETFSAALFYPRKLVSSQQQLRLNYLRVGQEFQPGRPVITTERQSITVRVDANKPEDDDQSIRVKKFGSANLKESLPDRADEQQPYIEDMISLPERLDLFLVRQFLDFSLRDRLTSCKYGDSQFLSKILNADFVDGRLAVTCLRPAEFATENFTVTNVTIEVDDGESGTLRSKLEYEVPARWDAPLVYAVVATKEDVILFVKGVFDKRKLGDYSNLHSFKCVFGRGIETEVTSGAQEVYRCVTPKFGAKDVLRQKVYLRYQGHLIPSVAYYDRSKPRKGMLADEELVLAPPTEPHGKKHLICSCTMVWNSAKFLKEWVLYNSHLGVEKFFLYDNNSEDDIEPVVALLHEYNVTRHLWPWVKTQEAGFSHCIIRAQRECVWVLFADVDEYVFPKHWLPKFGDPASPPKSPLAMANPFPRSAFRHLIEDTLGKVILRTKLLRPKAIVQTLGQVSIFCRNFGPSGLTEHPPRGVTQGYTCRDQREQRHKSLVLLSALKPSIANVIHHFELMPEYTTMYIDPRHAVINHYKFQAWSEFETKFTKRASTYVVDWKEPKNLNSRDRPDGVGPEGRKPENWEHSHCFMNDTALRDYTRSIFEVKDGDMAGKLEWELL</sequence>
<keyword evidence="5" id="KW-0812">Transmembrane</keyword>
<evidence type="ECO:0000313" key="8">
    <source>
        <dbReference type="EMBL" id="OAE26469.1"/>
    </source>
</evidence>
<evidence type="ECO:0000256" key="2">
    <source>
        <dbReference type="ARBA" id="ARBA00007647"/>
    </source>
</evidence>
<proteinExistence type="inferred from homology"/>
<dbReference type="Proteomes" id="UP000077202">
    <property type="component" value="Unassembled WGS sequence"/>
</dbReference>
<reference evidence="8" key="1">
    <citation type="submission" date="2016-03" db="EMBL/GenBank/DDBJ databases">
        <title>Mechanisms controlling the formation of the plant cell surface in tip-growing cells are functionally conserved among land plants.</title>
        <authorList>
            <person name="Honkanen S."/>
            <person name="Jones V.A."/>
            <person name="Morieri G."/>
            <person name="Champion C."/>
            <person name="Hetherington A.J."/>
            <person name="Kelly S."/>
            <person name="Saint-Marcoux D."/>
            <person name="Proust H."/>
            <person name="Prescott H."/>
            <person name="Dolan L."/>
        </authorList>
    </citation>
    <scope>NUCLEOTIDE SEQUENCE [LARGE SCALE GENOMIC DNA]</scope>
    <source>
        <tissue evidence="8">Whole gametophyte</tissue>
    </source>
</reference>
<comment type="similarity">
    <text evidence="2">Belongs to the glycosyltransferase 92 family.</text>
</comment>
<keyword evidence="9" id="KW-1185">Reference proteome</keyword>
<keyword evidence="4" id="KW-0808">Transferase</keyword>
<evidence type="ECO:0008006" key="10">
    <source>
        <dbReference type="Google" id="ProtNLM"/>
    </source>
</evidence>
<evidence type="ECO:0000256" key="1">
    <source>
        <dbReference type="ARBA" id="ARBA00004167"/>
    </source>
</evidence>
<organism evidence="8 9">
    <name type="scientific">Marchantia polymorpha subsp. ruderalis</name>
    <dbReference type="NCBI Taxonomy" id="1480154"/>
    <lineage>
        <taxon>Eukaryota</taxon>
        <taxon>Viridiplantae</taxon>
        <taxon>Streptophyta</taxon>
        <taxon>Embryophyta</taxon>
        <taxon>Marchantiophyta</taxon>
        <taxon>Marchantiopsida</taxon>
        <taxon>Marchantiidae</taxon>
        <taxon>Marchantiales</taxon>
        <taxon>Marchantiaceae</taxon>
        <taxon>Marchantia</taxon>
    </lineage>
</organism>
<keyword evidence="3" id="KW-0328">Glycosyltransferase</keyword>
<dbReference type="AlphaFoldDB" id="A0A176W096"/>
<comment type="subcellular location">
    <subcellularLocation>
        <location evidence="1">Membrane</location>
        <topology evidence="1">Single-pass membrane protein</topology>
    </subcellularLocation>
</comment>
<gene>
    <name evidence="8" type="ORF">AXG93_815s1310</name>
</gene>
<accession>A0A176W096</accession>
<dbReference type="PANTHER" id="PTHR21461">
    <property type="entry name" value="GLYCOSYLTRANSFERASE FAMILY 92 PROTEIN"/>
    <property type="match status" value="1"/>
</dbReference>
<dbReference type="GO" id="GO:0016757">
    <property type="term" value="F:glycosyltransferase activity"/>
    <property type="evidence" value="ECO:0007669"/>
    <property type="project" value="UniProtKB-KW"/>
</dbReference>
<name>A0A176W096_MARPO</name>
<evidence type="ECO:0000256" key="7">
    <source>
        <dbReference type="ARBA" id="ARBA00023136"/>
    </source>
</evidence>
<evidence type="ECO:0000256" key="5">
    <source>
        <dbReference type="ARBA" id="ARBA00022692"/>
    </source>
</evidence>
<dbReference type="GO" id="GO:0005737">
    <property type="term" value="C:cytoplasm"/>
    <property type="evidence" value="ECO:0007669"/>
    <property type="project" value="TreeGrafter"/>
</dbReference>
<dbReference type="InterPro" id="IPR008166">
    <property type="entry name" value="Glyco_transf_92"/>
</dbReference>
<protein>
    <recommendedName>
        <fullName evidence="10">Glycosyltransferase family 92 protein</fullName>
    </recommendedName>
</protein>
<keyword evidence="7" id="KW-0472">Membrane</keyword>
<dbReference type="EMBL" id="LVLJ01002167">
    <property type="protein sequence ID" value="OAE26469.1"/>
    <property type="molecule type" value="Genomic_DNA"/>
</dbReference>
<evidence type="ECO:0000256" key="4">
    <source>
        <dbReference type="ARBA" id="ARBA00022679"/>
    </source>
</evidence>